<feature type="region of interest" description="Disordered" evidence="2">
    <location>
        <begin position="753"/>
        <end position="791"/>
    </location>
</feature>
<dbReference type="PANTHER" id="PTHR47642:SF6">
    <property type="entry name" value="ATP-DEPENDENT DNA HELICASE"/>
    <property type="match status" value="1"/>
</dbReference>
<dbReference type="PANTHER" id="PTHR47642">
    <property type="entry name" value="ATP-DEPENDENT DNA HELICASE"/>
    <property type="match status" value="1"/>
</dbReference>
<proteinExistence type="inferred from homology"/>
<feature type="region of interest" description="Disordered" evidence="2">
    <location>
        <begin position="716"/>
        <end position="740"/>
    </location>
</feature>
<dbReference type="InterPro" id="IPR046700">
    <property type="entry name" value="DUF6570"/>
</dbReference>
<feature type="domain" description="DUF6570" evidence="5">
    <location>
        <begin position="553"/>
        <end position="696"/>
    </location>
</feature>
<keyword evidence="1" id="KW-0547">Nucleotide-binding</keyword>
<feature type="compositionally biased region" description="Basic and acidic residues" evidence="2">
    <location>
        <begin position="169"/>
        <end position="182"/>
    </location>
</feature>
<feature type="region of interest" description="Disordered" evidence="2">
    <location>
        <begin position="253"/>
        <end position="283"/>
    </location>
</feature>
<dbReference type="Pfam" id="PF20209">
    <property type="entry name" value="DUF6570"/>
    <property type="match status" value="1"/>
</dbReference>
<dbReference type="VEuPathDB" id="FungiDB:FOMG_19038"/>
<dbReference type="VEuPathDB" id="FungiDB:FOXG_06459"/>
<dbReference type="GO" id="GO:0043139">
    <property type="term" value="F:5'-3' DNA helicase activity"/>
    <property type="evidence" value="ECO:0007669"/>
    <property type="project" value="UniProtKB-EC"/>
</dbReference>
<feature type="region of interest" description="Disordered" evidence="2">
    <location>
        <begin position="209"/>
        <end position="237"/>
    </location>
</feature>
<protein>
    <recommendedName>
        <fullName evidence="1">ATP-dependent DNA helicase</fullName>
        <ecNumber evidence="1">5.6.2.3</ecNumber>
    </recommendedName>
</protein>
<evidence type="ECO:0000256" key="1">
    <source>
        <dbReference type="RuleBase" id="RU363044"/>
    </source>
</evidence>
<evidence type="ECO:0000259" key="4">
    <source>
        <dbReference type="Pfam" id="PF14214"/>
    </source>
</evidence>
<dbReference type="GO" id="GO:0006310">
    <property type="term" value="P:DNA recombination"/>
    <property type="evidence" value="ECO:0007669"/>
    <property type="project" value="UniProtKB-KW"/>
</dbReference>
<dbReference type="GO" id="GO:0016887">
    <property type="term" value="F:ATP hydrolysis activity"/>
    <property type="evidence" value="ECO:0007669"/>
    <property type="project" value="RHEA"/>
</dbReference>
<dbReference type="VEuPathDB" id="FungiDB:FOZG_17331"/>
<feature type="region of interest" description="Disordered" evidence="2">
    <location>
        <begin position="297"/>
        <end position="428"/>
    </location>
</feature>
<dbReference type="VEuPathDB" id="FungiDB:HZS61_002270"/>
<dbReference type="EC" id="5.6.2.3" evidence="1"/>
<feature type="compositionally biased region" description="Basic and acidic residues" evidence="2">
    <location>
        <begin position="772"/>
        <end position="782"/>
    </location>
</feature>
<dbReference type="VEuPathDB" id="FungiDB:HZS61_007838"/>
<dbReference type="EMBL" id="MRCY01000349">
    <property type="protein sequence ID" value="RKK89050.1"/>
    <property type="molecule type" value="Genomic_DNA"/>
</dbReference>
<feature type="domain" description="DNA helicase Pif1-like DEAD-box helicase" evidence="3">
    <location>
        <begin position="1831"/>
        <end position="1967"/>
    </location>
</feature>
<feature type="region of interest" description="Disordered" evidence="2">
    <location>
        <begin position="64"/>
        <end position="154"/>
    </location>
</feature>
<dbReference type="InterPro" id="IPR010285">
    <property type="entry name" value="DNA_helicase_pif1-like_DEAD"/>
</dbReference>
<dbReference type="InterPro" id="IPR025476">
    <property type="entry name" value="Helitron_helicase-like"/>
</dbReference>
<feature type="compositionally biased region" description="Pro residues" evidence="2">
    <location>
        <begin position="387"/>
        <end position="398"/>
    </location>
</feature>
<gene>
    <name evidence="6" type="ORF">BFJ68_g16806</name>
</gene>
<dbReference type="Gene3D" id="3.40.50.300">
    <property type="entry name" value="P-loop containing nucleotide triphosphate hydrolases"/>
    <property type="match status" value="1"/>
</dbReference>
<dbReference type="Proteomes" id="UP000285860">
    <property type="component" value="Unassembled WGS sequence"/>
</dbReference>
<feature type="domain" description="Helitron helicase-like" evidence="4">
    <location>
        <begin position="915"/>
        <end position="1132"/>
    </location>
</feature>
<dbReference type="GO" id="GO:0006281">
    <property type="term" value="P:DNA repair"/>
    <property type="evidence" value="ECO:0007669"/>
    <property type="project" value="UniProtKB-KW"/>
</dbReference>
<dbReference type="InterPro" id="IPR051055">
    <property type="entry name" value="PIF1_helicase"/>
</dbReference>
<dbReference type="Pfam" id="PF05970">
    <property type="entry name" value="PIF1"/>
    <property type="match status" value="1"/>
</dbReference>
<evidence type="ECO:0000313" key="7">
    <source>
        <dbReference type="Proteomes" id="UP000285860"/>
    </source>
</evidence>
<keyword evidence="1" id="KW-0227">DNA damage</keyword>
<feature type="compositionally biased region" description="Basic and acidic residues" evidence="2">
    <location>
        <begin position="209"/>
        <end position="219"/>
    </location>
</feature>
<feature type="compositionally biased region" description="Basic and acidic residues" evidence="2">
    <location>
        <begin position="112"/>
        <end position="132"/>
    </location>
</feature>
<keyword evidence="1" id="KW-0347">Helicase</keyword>
<evidence type="ECO:0000259" key="3">
    <source>
        <dbReference type="Pfam" id="PF05970"/>
    </source>
</evidence>
<keyword evidence="1" id="KW-0067">ATP-binding</keyword>
<dbReference type="GO" id="GO:0000723">
    <property type="term" value="P:telomere maintenance"/>
    <property type="evidence" value="ECO:0007669"/>
    <property type="project" value="InterPro"/>
</dbReference>
<comment type="caution">
    <text evidence="6">The sequence shown here is derived from an EMBL/GenBank/DDBJ whole genome shotgun (WGS) entry which is preliminary data.</text>
</comment>
<accession>A0A420P954</accession>
<keyword evidence="1" id="KW-0233">DNA recombination</keyword>
<evidence type="ECO:0000259" key="5">
    <source>
        <dbReference type="Pfam" id="PF20209"/>
    </source>
</evidence>
<dbReference type="VEuPathDB" id="FungiDB:HZS61_007419"/>
<feature type="compositionally biased region" description="Basic and acidic residues" evidence="2">
    <location>
        <begin position="253"/>
        <end position="270"/>
    </location>
</feature>
<feature type="compositionally biased region" description="Basic and acidic residues" evidence="2">
    <location>
        <begin position="716"/>
        <end position="728"/>
    </location>
</feature>
<comment type="cofactor">
    <cofactor evidence="1">
        <name>Mg(2+)</name>
        <dbReference type="ChEBI" id="CHEBI:18420"/>
    </cofactor>
</comment>
<comment type="catalytic activity">
    <reaction evidence="1">
        <text>ATP + H2O = ADP + phosphate + H(+)</text>
        <dbReference type="Rhea" id="RHEA:13065"/>
        <dbReference type="ChEBI" id="CHEBI:15377"/>
        <dbReference type="ChEBI" id="CHEBI:15378"/>
        <dbReference type="ChEBI" id="CHEBI:30616"/>
        <dbReference type="ChEBI" id="CHEBI:43474"/>
        <dbReference type="ChEBI" id="CHEBI:456216"/>
        <dbReference type="EC" id="5.6.2.3"/>
    </reaction>
</comment>
<dbReference type="Pfam" id="PF14214">
    <property type="entry name" value="Helitron_like_N"/>
    <property type="match status" value="1"/>
</dbReference>
<dbReference type="GO" id="GO:0005524">
    <property type="term" value="F:ATP binding"/>
    <property type="evidence" value="ECO:0007669"/>
    <property type="project" value="UniProtKB-KW"/>
</dbReference>
<comment type="similarity">
    <text evidence="1">Belongs to the helicase family.</text>
</comment>
<evidence type="ECO:0000313" key="6">
    <source>
        <dbReference type="EMBL" id="RKK89050.1"/>
    </source>
</evidence>
<evidence type="ECO:0000256" key="2">
    <source>
        <dbReference type="SAM" id="MobiDB-lite"/>
    </source>
</evidence>
<feature type="region of interest" description="Disordered" evidence="2">
    <location>
        <begin position="169"/>
        <end position="188"/>
    </location>
</feature>
<keyword evidence="1" id="KW-0234">DNA repair</keyword>
<dbReference type="SUPFAM" id="SSF52540">
    <property type="entry name" value="P-loop containing nucleoside triphosphate hydrolases"/>
    <property type="match status" value="2"/>
</dbReference>
<sequence>MVNSSDNGRAYSIRSTPTSVKHGAILFDLLFSPLRTPIPTVPTYAMPRAEPVKVPLEEIRRTLADLDRQRARDQARRGSEATRPRNEPGGVVLDKTTLQALRETPQEPVRVPFDEIQRTLRDLDRQNAEERARRRGGRPQNSSDPQLRGGKVMLPPEEVARALSDLGHRHAEERTRQREVSRTQEVMESQIRGGKIILPPEEVARTISELDRQHDEETARRRRVPRPQEGRDSSLRSAKVLLPLEEVAHTIDNLDRQNAERRSRWTEGRHPQGAMERQSHGEKVILPAEVVSRALSNLNHPHAEGRPRRRQGVHPPESMEQQPQRGKLRVPLEEIVRTSNDLDQQRAEHQTSRPHQAHQVRRSRQTRRGLQPPEGADATELVQRPATPEPTFRPPQTPPSRKRHRTQQEGLLTPPPSGPSRSRKRPRRLHETVQLQQQSLDAFLQYRESCFHAKRDASLSRSWCKEVPLPLQVETSKSFYEAFTDERTLPISHCTFCYRKCPPANITTVHWRTYLTPVLLQATTALQKCKKCLPQGGDMGVDICLECRGVFENGKLPKACSVNNMDIGCEHRYPRELDGLSPVEERLIALQAPFGYITKFTVDNKTPSGVSYRKHVKGHIVVFPNNVDDLVATVLPHPLLQTIENIHVSWSGANRPSPAEVGTLLQVRKSRVTAALLWLQRNNPLYKDIEINLDEIQGWQYAEGSTVPTVLMERMQREEPSAVEKTHTDPIVPNTDRGLEENGFTSIEELLTSIQPDPSDDTSPSGDNVSMEQRRPLPEDLHISGPGPGSVDRGDDILYETSTSGMFPLDGPAAFAEADKLSFLAEAIQPSQTGHGNDVEPSAMTVHAAGDQPFIRVERGGDFADNLHEDFFPRTFPKLFPWGRGGPKALSEPDGNLHDASEPARRSANHSLNYWAKYVLRRHGGRFATHPVFCFLVFNILLRSTNRRISMVRMARGSFDRLERVYGSLTADRLKTAQEEMRETRTTTDPDISFLLRELSIFGHAQPLSNETRLLMRRKIQAVNIWTGMPAIWITVNPNDINNPVKMWLSIHRLHEYDAAKELLADLRGRYDRIALSTMDPVSAAIFFHREISLFFEKYVRTGQESVFGKISHYYATVETNDRGSLHLHGLLWLEGNMQLPSLIDDMAKPEEEEYRAQVVRYLDSVFYECLDEEAGKAVRKERKPIDPVEEIMHDTEALAAVFDKESNYIAYCCQVHSHTYTCIKYSLKGLVGEGVHKHKRTACRFKAPWKIVEDTGFTEDGLLKIRRNHPLVNRYNKAMAVGLRHNHDISMILTRTKGLAMVFYITNYATKLDTPMWKRLVFAADVLRHLRESAALRHSGPNLAEQDAQRQAVVNESRQFLMRAANRIFSERQLSAVEVCYFLLGYQTDFTNVPHWSYINLTALYWTIFRRWIHLRRQASTQTDAEEPSETVQFRESGRTLLYLDAFACRGPVLGDLCLYDYMSMITLEHRHGRDEDDTHIALEGPPECYGWIQKLRKPPEYAVPIFQGFISDDHLDEHPVYFKRYAPLTCSVHPRAIADILYSNSVLHLALFVPWENFLSKTRGDITGIWSNYAATLCPRLRSHVSNISLLRKSAEDARKDAKLWASRSEGDDTVDVDFPLDEGDYSDEPTSAERTMAEHHQTYTALLQTLRNAVRDSDATRESPVLQSLIQDLCYENPVEEDRPFVQRHDSFYQQIRHNQNSPLSQCPIPSAQDLQAAAKAQDMLHIRMLDEMEGGVQVGTTSIGDADVDDLLVRQCDTEIPIPRQHEYPATQNPQMFVEVGPSRGFVELGLLAASSYSLNDLQSMALQLVCRFLDKYIANPDSAGQHLQYVGGPGGTGKSRIVDALRDVFTARGQPHHLQVTGTSGSAAAQIGGTTLHSALGLDTHRSYNKQQPPIFSEAKKWMWKQKLVLVIDEVSMLGGATLFNASCHLQALRDCPDKPFGSIPVVLLMGDVYQFAPVLETSLLVDRMVDLAYTASLGQATIAHHRGHSLWLLFKTVILLEEQVRARDDPQLGALLDRIRAGTQTMEDLGLLNTKLVDRSQITFKDGLRAVTPLNRNRWSLNTEAVVDWARFHRRHISVFVSTHTWRSRGLSQQEVAQTIEQGDSSNCKIPGVFFYAQGMPVVVNKNTYTGLKVVNGAEFAAADIIPDPKSPGYHLADDVTIHFGPPLGILLESQETKDLAIPALPTGTVLIRPITHTLDPANSHYRFLSGKCSRRGLPVVPAFVLTDYKAQGKTFLDVLLELRGNRITNGQPSKCDFASLYVQLSRCRTLQGIKLLSPIRPQDFIGNQPDQSIIDAMQRLTDLAAETRRLFERQILV</sequence>
<feature type="compositionally biased region" description="Basic residues" evidence="2">
    <location>
        <begin position="355"/>
        <end position="367"/>
    </location>
</feature>
<reference evidence="6 7" key="1">
    <citation type="journal article" date="2018" name="Sci. Rep.">
        <title>Characterisation of pathogen-specific regions and novel effector candidates in Fusarium oxysporum f. sp. cepae.</title>
        <authorList>
            <person name="Armitage A.D."/>
            <person name="Taylor A."/>
            <person name="Sobczyk M.K."/>
            <person name="Baxter L."/>
            <person name="Greenfield B.P."/>
            <person name="Bates H.J."/>
            <person name="Wilson F."/>
            <person name="Jackson A.C."/>
            <person name="Ott S."/>
            <person name="Harrison R.J."/>
            <person name="Clarkson J.P."/>
        </authorList>
    </citation>
    <scope>NUCLEOTIDE SEQUENCE [LARGE SCALE GENOMIC DNA]</scope>
    <source>
        <strain evidence="6 7">Fo_A28</strain>
    </source>
</reference>
<name>A0A420P954_FUSOX</name>
<feature type="compositionally biased region" description="Basic and acidic residues" evidence="2">
    <location>
        <begin position="64"/>
        <end position="86"/>
    </location>
</feature>
<keyword evidence="1" id="KW-0378">Hydrolase</keyword>
<dbReference type="VEuPathDB" id="FungiDB:FOC4_g10000459"/>
<organism evidence="6 7">
    <name type="scientific">Fusarium oxysporum</name>
    <name type="common">Fusarium vascular wilt</name>
    <dbReference type="NCBI Taxonomy" id="5507"/>
    <lineage>
        <taxon>Eukaryota</taxon>
        <taxon>Fungi</taxon>
        <taxon>Dikarya</taxon>
        <taxon>Ascomycota</taxon>
        <taxon>Pezizomycotina</taxon>
        <taxon>Sordariomycetes</taxon>
        <taxon>Hypocreomycetidae</taxon>
        <taxon>Hypocreales</taxon>
        <taxon>Nectriaceae</taxon>
        <taxon>Fusarium</taxon>
        <taxon>Fusarium oxysporum species complex</taxon>
    </lineage>
</organism>
<dbReference type="InterPro" id="IPR027417">
    <property type="entry name" value="P-loop_NTPase"/>
</dbReference>